<reference evidence="3 4" key="1">
    <citation type="journal article" date="2007" name="Science">
        <title>Sea anemone genome reveals ancestral eumetazoan gene repertoire and genomic organization.</title>
        <authorList>
            <person name="Putnam N.H."/>
            <person name="Srivastava M."/>
            <person name="Hellsten U."/>
            <person name="Dirks B."/>
            <person name="Chapman J."/>
            <person name="Salamov A."/>
            <person name="Terry A."/>
            <person name="Shapiro H."/>
            <person name="Lindquist E."/>
            <person name="Kapitonov V.V."/>
            <person name="Jurka J."/>
            <person name="Genikhovich G."/>
            <person name="Grigoriev I.V."/>
            <person name="Lucas S.M."/>
            <person name="Steele R.E."/>
            <person name="Finnerty J.R."/>
            <person name="Technau U."/>
            <person name="Martindale M.Q."/>
            <person name="Rokhsar D.S."/>
        </authorList>
    </citation>
    <scope>NUCLEOTIDE SEQUENCE [LARGE SCALE GENOMIC DNA]</scope>
    <source>
        <strain evidence="4">CH2 X CH6</strain>
    </source>
</reference>
<proteinExistence type="predicted"/>
<feature type="domain" description="DCDC1 second doublecortin-like" evidence="2">
    <location>
        <begin position="95"/>
        <end position="156"/>
    </location>
</feature>
<dbReference type="GO" id="GO:0035556">
    <property type="term" value="P:intracellular signal transduction"/>
    <property type="evidence" value="ECO:0007669"/>
    <property type="project" value="InterPro"/>
</dbReference>
<dbReference type="AlphaFoldDB" id="A7SEY9"/>
<evidence type="ECO:0000259" key="2">
    <source>
        <dbReference type="Pfam" id="PF24478"/>
    </source>
</evidence>
<gene>
    <name evidence="3" type="ORF">NEMVEDRAFT_v1g244800</name>
</gene>
<dbReference type="HOGENOM" id="CLU_042718_0_0_1"/>
<feature type="domain" description="DCDC1 second doublecortin-like" evidence="2">
    <location>
        <begin position="345"/>
        <end position="407"/>
    </location>
</feature>
<feature type="region of interest" description="Disordered" evidence="1">
    <location>
        <begin position="279"/>
        <end position="301"/>
    </location>
</feature>
<evidence type="ECO:0000256" key="1">
    <source>
        <dbReference type="SAM" id="MobiDB-lite"/>
    </source>
</evidence>
<dbReference type="InterPro" id="IPR043188">
    <property type="entry name" value="DCDC1"/>
</dbReference>
<dbReference type="InParanoid" id="A7SEY9"/>
<evidence type="ECO:0000313" key="3">
    <source>
        <dbReference type="EMBL" id="EDO37721.1"/>
    </source>
</evidence>
<feature type="region of interest" description="Disordered" evidence="1">
    <location>
        <begin position="455"/>
        <end position="497"/>
    </location>
</feature>
<sequence length="497" mass="55769">MTEDVFTYIKTPPCVSADRGILADTKRLLGALGSYCDSNGGSKLSGCFKCLNSKVDLSTLEADSTLELWEYQLERLRNEGSVRTITRELHVAKSVPAVRIMAYKNGEGSRSLGVLVIGSSIHTLLDQATTRLGLTQAARRLYTVRGELITDIAQLVRPYDASMMTSRMEPQVLAEEMQNKVKIRENTPPIPNGHAVDYVEAENRLHYKSNGQQMRDKEDEVEEDDQSSGNETYRVEEGRKGTVPIVNQDPSELPRWDTRWPIDVWVSCGEPFVPLEGRRITGISPPESPRGAAKAWYEPTRKEEKKEETIMELKKHLKDVKSRQKHDEVTLSKSAIETTQRLYSTPKTVRVKVYPNSETTERAVTVFGASIREILDNSTTRLDLSSAARRLFKQSGQEVESIQDIRRDEMLCVSCGEGFVQARDRRHQMELKATWSRMTRYGGVVLPGSQPVTASERFESPQLALPAPPSPPPRASPNSKLSSVHTLRGSGEPFHKR</sequence>
<dbReference type="GO" id="GO:0008017">
    <property type="term" value="F:microtubule binding"/>
    <property type="evidence" value="ECO:0007669"/>
    <property type="project" value="InterPro"/>
</dbReference>
<dbReference type="InterPro" id="IPR056415">
    <property type="entry name" value="DCX2_DCDC1"/>
</dbReference>
<dbReference type="GO" id="GO:1902412">
    <property type="term" value="P:regulation of mitotic cytokinesis"/>
    <property type="evidence" value="ECO:0007669"/>
    <property type="project" value="InterPro"/>
</dbReference>
<feature type="region of interest" description="Disordered" evidence="1">
    <location>
        <begin position="209"/>
        <end position="233"/>
    </location>
</feature>
<dbReference type="OMA" id="WVSCGEA"/>
<dbReference type="STRING" id="45351.A7SEY9"/>
<dbReference type="PANTHER" id="PTHR46302:SF3">
    <property type="entry name" value="DOUBLECORTIN DOMAIN-CONTAINING PROTEIN 1"/>
    <property type="match status" value="1"/>
</dbReference>
<dbReference type="PhylomeDB" id="A7SEY9"/>
<organism evidence="3 4">
    <name type="scientific">Nematostella vectensis</name>
    <name type="common">Starlet sea anemone</name>
    <dbReference type="NCBI Taxonomy" id="45351"/>
    <lineage>
        <taxon>Eukaryota</taxon>
        <taxon>Metazoa</taxon>
        <taxon>Cnidaria</taxon>
        <taxon>Anthozoa</taxon>
        <taxon>Hexacorallia</taxon>
        <taxon>Actiniaria</taxon>
        <taxon>Edwardsiidae</taxon>
        <taxon>Nematostella</taxon>
    </lineage>
</organism>
<evidence type="ECO:0000313" key="4">
    <source>
        <dbReference type="Proteomes" id="UP000001593"/>
    </source>
</evidence>
<feature type="compositionally biased region" description="Pro residues" evidence="1">
    <location>
        <begin position="466"/>
        <end position="475"/>
    </location>
</feature>
<protein>
    <recommendedName>
        <fullName evidence="2">DCDC1 second doublecortin-like domain-containing protein</fullName>
    </recommendedName>
</protein>
<dbReference type="EMBL" id="DS469640">
    <property type="protein sequence ID" value="EDO37721.1"/>
    <property type="molecule type" value="Genomic_DNA"/>
</dbReference>
<dbReference type="Pfam" id="PF24478">
    <property type="entry name" value="DCX2_DCDC1"/>
    <property type="match status" value="2"/>
</dbReference>
<dbReference type="Proteomes" id="UP000001593">
    <property type="component" value="Unassembled WGS sequence"/>
</dbReference>
<dbReference type="InterPro" id="IPR036572">
    <property type="entry name" value="Doublecortin_dom_sf"/>
</dbReference>
<dbReference type="eggNOG" id="ENOG502QW8Q">
    <property type="taxonomic scope" value="Eukaryota"/>
</dbReference>
<keyword evidence="4" id="KW-1185">Reference proteome</keyword>
<name>A7SEY9_NEMVE</name>
<dbReference type="PANTHER" id="PTHR46302">
    <property type="entry name" value="DOUBLECORTIN DOMAIN-CONTAINING PROTEIN 1"/>
    <property type="match status" value="1"/>
</dbReference>
<accession>A7SEY9</accession>
<dbReference type="SUPFAM" id="SSF89837">
    <property type="entry name" value="Doublecortin (DC)"/>
    <property type="match status" value="2"/>
</dbReference>
<dbReference type="Gene3D" id="3.10.20.230">
    <property type="entry name" value="Doublecortin domain"/>
    <property type="match status" value="2"/>
</dbReference>